<dbReference type="Gene3D" id="1.10.4030.10">
    <property type="entry name" value="Porin chaperone SurA, peptide-binding domain"/>
    <property type="match status" value="1"/>
</dbReference>
<dbReference type="GO" id="GO:0003755">
    <property type="term" value="F:peptidyl-prolyl cis-trans isomerase activity"/>
    <property type="evidence" value="ECO:0007669"/>
    <property type="project" value="UniProtKB-EC"/>
</dbReference>
<feature type="domain" description="PpiC" evidence="4">
    <location>
        <begin position="183"/>
        <end position="284"/>
    </location>
</feature>
<evidence type="ECO:0000256" key="3">
    <source>
        <dbReference type="SAM" id="SignalP"/>
    </source>
</evidence>
<evidence type="ECO:0000256" key="2">
    <source>
        <dbReference type="SAM" id="MobiDB-lite"/>
    </source>
</evidence>
<feature type="signal peptide" evidence="3">
    <location>
        <begin position="1"/>
        <end position="25"/>
    </location>
</feature>
<dbReference type="SUPFAM" id="SSF109998">
    <property type="entry name" value="Triger factor/SurA peptide-binding domain-like"/>
    <property type="match status" value="1"/>
</dbReference>
<dbReference type="RefSeq" id="WP_214175991.1">
    <property type="nucleotide sequence ID" value="NZ_JAHCVK010000006.1"/>
</dbReference>
<dbReference type="InterPro" id="IPR027304">
    <property type="entry name" value="Trigger_fact/SurA_dom_sf"/>
</dbReference>
<dbReference type="Proteomes" id="UP000756860">
    <property type="component" value="Unassembled WGS sequence"/>
</dbReference>
<dbReference type="PROSITE" id="PS50198">
    <property type="entry name" value="PPIC_PPIASE_2"/>
    <property type="match status" value="1"/>
</dbReference>
<keyword evidence="1 5" id="KW-0413">Isomerase</keyword>
<evidence type="ECO:0000259" key="4">
    <source>
        <dbReference type="PROSITE" id="PS50198"/>
    </source>
</evidence>
<dbReference type="InterPro" id="IPR046357">
    <property type="entry name" value="PPIase_dom_sf"/>
</dbReference>
<feature type="chain" id="PRO_5046739325" evidence="3">
    <location>
        <begin position="26"/>
        <end position="331"/>
    </location>
</feature>
<accession>A0ABS5SF58</accession>
<dbReference type="PANTHER" id="PTHR47245:SF2">
    <property type="entry name" value="PEPTIDYL-PROLYL CIS-TRANS ISOMERASE HP_0175-RELATED"/>
    <property type="match status" value="1"/>
</dbReference>
<dbReference type="SUPFAM" id="SSF54534">
    <property type="entry name" value="FKBP-like"/>
    <property type="match status" value="1"/>
</dbReference>
<keyword evidence="3" id="KW-0732">Signal</keyword>
<keyword evidence="6" id="KW-1185">Reference proteome</keyword>
<dbReference type="Gene3D" id="3.10.50.40">
    <property type="match status" value="1"/>
</dbReference>
<evidence type="ECO:0000313" key="6">
    <source>
        <dbReference type="Proteomes" id="UP000756860"/>
    </source>
</evidence>
<dbReference type="PANTHER" id="PTHR47245">
    <property type="entry name" value="PEPTIDYLPROLYL ISOMERASE"/>
    <property type="match status" value="1"/>
</dbReference>
<dbReference type="EMBL" id="JAHCVK010000006">
    <property type="protein sequence ID" value="MBT0653989.1"/>
    <property type="molecule type" value="Genomic_DNA"/>
</dbReference>
<gene>
    <name evidence="5" type="ORF">KI810_13045</name>
</gene>
<name>A0ABS5SF58_9BACT</name>
<comment type="caution">
    <text evidence="5">The sequence shown here is derived from an EMBL/GenBank/DDBJ whole genome shotgun (WGS) entry which is preliminary data.</text>
</comment>
<feature type="region of interest" description="Disordered" evidence="2">
    <location>
        <begin position="118"/>
        <end position="142"/>
    </location>
</feature>
<dbReference type="InterPro" id="IPR050245">
    <property type="entry name" value="PrsA_foldase"/>
</dbReference>
<dbReference type="Pfam" id="PF00639">
    <property type="entry name" value="Rotamase"/>
    <property type="match status" value="1"/>
</dbReference>
<organism evidence="5 6">
    <name type="scientific">Geomobilimonas luticola</name>
    <dbReference type="NCBI Taxonomy" id="1114878"/>
    <lineage>
        <taxon>Bacteria</taxon>
        <taxon>Pseudomonadati</taxon>
        <taxon>Thermodesulfobacteriota</taxon>
        <taxon>Desulfuromonadia</taxon>
        <taxon>Geobacterales</taxon>
        <taxon>Geobacteraceae</taxon>
        <taxon>Geomobilimonas</taxon>
    </lineage>
</organism>
<dbReference type="InterPro" id="IPR000297">
    <property type="entry name" value="PPIase_PpiC"/>
</dbReference>
<dbReference type="Pfam" id="PF13623">
    <property type="entry name" value="SurA_N_2"/>
    <property type="match status" value="1"/>
</dbReference>
<reference evidence="5 6" key="1">
    <citation type="submission" date="2021-05" db="EMBL/GenBank/DDBJ databases">
        <title>The draft genome of Geobacter luticola JCM 17780.</title>
        <authorList>
            <person name="Xu Z."/>
            <person name="Masuda Y."/>
            <person name="Itoh H."/>
            <person name="Senoo K."/>
        </authorList>
    </citation>
    <scope>NUCLEOTIDE SEQUENCE [LARGE SCALE GENOMIC DNA]</scope>
    <source>
        <strain evidence="5 6">JCM 17780</strain>
    </source>
</reference>
<dbReference type="EC" id="5.2.1.8" evidence="5"/>
<protein>
    <submittedName>
        <fullName evidence="5">Peptidylprolyl isomerase</fullName>
        <ecNumber evidence="5">5.2.1.8</ecNumber>
    </submittedName>
</protein>
<sequence>MRSYRGIIVSMLVWSLFPVTSATFAGDETLVNQDPRRIAARVNGRPILLAELQPALQKAEARFRKYGAREGLSDETRKRLQQEELDRLIALEMLAQAGEKSFGKEIERKVDEKITAEQAHDSGMGKPVSAAKQGVEGDEHRKQVRNRLLVDEYLAKHGAKDVVVPEAELKKYYEQNAGSFMEPEKIKVSHILVKLSAKPTAEEIAKAKSEIEQIRAEIMSGKDFPDMAKQRSACASANVGGDLGYISRTYMPKGFDDIAFALKVGEISEPVRTRHGFHLIKAFDRKPARVPELGEIQSFIEKALAGEIQKKRVDEIVRELRREAKVEIFLD</sequence>
<proteinExistence type="predicted"/>
<keyword evidence="1" id="KW-0697">Rotamase</keyword>
<evidence type="ECO:0000313" key="5">
    <source>
        <dbReference type="EMBL" id="MBT0653989.1"/>
    </source>
</evidence>
<evidence type="ECO:0000256" key="1">
    <source>
        <dbReference type="PROSITE-ProRule" id="PRU00278"/>
    </source>
</evidence>